<evidence type="ECO:0000313" key="1">
    <source>
        <dbReference type="EMBL" id="MBJ8349120.1"/>
    </source>
</evidence>
<comment type="caution">
    <text evidence="1">The sequence shown here is derived from an EMBL/GenBank/DDBJ whole genome shotgun (WGS) entry which is preliminary data.</text>
</comment>
<dbReference type="Proteomes" id="UP000644875">
    <property type="component" value="Unassembled WGS sequence"/>
</dbReference>
<dbReference type="AlphaFoldDB" id="A0A934P8V9"/>
<reference evidence="1 2" key="1">
    <citation type="journal article" date="2021" name="Int. J. Syst. Evol. Microbiol.">
        <title>Streptococcus vicugnae sp. nov., isolated from faeces of alpacas (Vicugna pacos) and cattle (Bos taurus), Streptococcus zalophi sp. nov., and Streptococcus pacificus sp. nov., isolated from respiratory tract of California sea lions (Zalophus californianus).</title>
        <authorList>
            <person name="Volokhov D.V."/>
            <person name="Zagorodnyaya T.A."/>
            <person name="Shen Z."/>
            <person name="Blom J."/>
            <person name="Furtak V.A."/>
            <person name="Eisenberg T."/>
            <person name="Fan P."/>
            <person name="Jeong K.C."/>
            <person name="Gao Y."/>
            <person name="Zhang S."/>
            <person name="Amselle M."/>
        </authorList>
    </citation>
    <scope>NUCLEOTIDE SEQUENCE [LARGE SCALE GENOMIC DNA]</scope>
    <source>
        <strain evidence="2">CSL7508-lung</strain>
    </source>
</reference>
<protein>
    <submittedName>
        <fullName evidence="1">Uncharacterized protein</fullName>
    </submittedName>
</protein>
<organism evidence="1 2">
    <name type="scientific">Streptococcus zalophi</name>
    <dbReference type="NCBI Taxonomy" id="640031"/>
    <lineage>
        <taxon>Bacteria</taxon>
        <taxon>Bacillati</taxon>
        <taxon>Bacillota</taxon>
        <taxon>Bacilli</taxon>
        <taxon>Lactobacillales</taxon>
        <taxon>Streptococcaceae</taxon>
        <taxon>Streptococcus</taxon>
    </lineage>
</organism>
<sequence length="96" mass="11617">MANYVYQQIICSKDFLEKYLIDYFPICKNEKMYPPYISFNKLVGVSNLNDYREKYGEYIYYGDSFSYKQQENGKYFRHQKRPIEIGHHINSEISLS</sequence>
<gene>
    <name evidence="1" type="ORF">JHK64_00560</name>
</gene>
<evidence type="ECO:0000313" key="2">
    <source>
        <dbReference type="Proteomes" id="UP000644875"/>
    </source>
</evidence>
<dbReference type="RefSeq" id="WP_199567051.1">
    <property type="nucleotide sequence ID" value="NZ_JAENBP010000001.1"/>
</dbReference>
<dbReference type="EMBL" id="JAENBP010000001">
    <property type="protein sequence ID" value="MBJ8349120.1"/>
    <property type="molecule type" value="Genomic_DNA"/>
</dbReference>
<keyword evidence="2" id="KW-1185">Reference proteome</keyword>
<accession>A0A934P8V9</accession>
<proteinExistence type="predicted"/>
<name>A0A934P8V9_9STRE</name>